<protein>
    <submittedName>
        <fullName evidence="1">Uncharacterized protein</fullName>
    </submittedName>
</protein>
<comment type="caution">
    <text evidence="1">The sequence shown here is derived from an EMBL/GenBank/DDBJ whole genome shotgun (WGS) entry which is preliminary data.</text>
</comment>
<dbReference type="EMBL" id="JAKEKT020000090">
    <property type="protein sequence ID" value="KAL1637344.1"/>
    <property type="molecule type" value="Genomic_DNA"/>
</dbReference>
<evidence type="ECO:0000313" key="1">
    <source>
        <dbReference type="EMBL" id="KAL1637344.1"/>
    </source>
</evidence>
<organism evidence="1 2">
    <name type="scientific">Diplodia intermedia</name>
    <dbReference type="NCBI Taxonomy" id="856260"/>
    <lineage>
        <taxon>Eukaryota</taxon>
        <taxon>Fungi</taxon>
        <taxon>Dikarya</taxon>
        <taxon>Ascomycota</taxon>
        <taxon>Pezizomycotina</taxon>
        <taxon>Dothideomycetes</taxon>
        <taxon>Dothideomycetes incertae sedis</taxon>
        <taxon>Botryosphaeriales</taxon>
        <taxon>Botryosphaeriaceae</taxon>
        <taxon>Diplodia</taxon>
    </lineage>
</organism>
<name>A0ABR3TD53_9PEZI</name>
<gene>
    <name evidence="1" type="ORF">SLS58_009353</name>
</gene>
<reference evidence="1 2" key="1">
    <citation type="journal article" date="2023" name="Plant Dis.">
        <title>First Report of Diplodia intermedia Causing Canker and Dieback Diseases on Apple Trees in Canada.</title>
        <authorList>
            <person name="Ellouze W."/>
            <person name="Ilyukhin E."/>
            <person name="Sulman M."/>
            <person name="Ali S."/>
        </authorList>
    </citation>
    <scope>NUCLEOTIDE SEQUENCE [LARGE SCALE GENOMIC DNA]</scope>
    <source>
        <strain evidence="1 2">M45-28</strain>
    </source>
</reference>
<sequence length="152" mass="17413">MVYGGRILAGEWQPGIPQHHREGPLAGYHQWPKKLAEEFDRRVMHKEEYWARRAWNIDEELQPPGGFNCFTVFGGRILAGEWPLERHEDIVKAQATALKAKKDVKKNTVESKLPHRRSRVLGWLRVVWCQKGSGGRASARDGGVKQCVSKFK</sequence>
<keyword evidence="2" id="KW-1185">Reference proteome</keyword>
<evidence type="ECO:0000313" key="2">
    <source>
        <dbReference type="Proteomes" id="UP001521184"/>
    </source>
</evidence>
<proteinExistence type="predicted"/>
<dbReference type="Proteomes" id="UP001521184">
    <property type="component" value="Unassembled WGS sequence"/>
</dbReference>
<accession>A0ABR3TD53</accession>